<organism evidence="1 2">
    <name type="scientific">Candidatus Falkowbacteria bacterium CG10_big_fil_rev_8_21_14_0_10_39_11</name>
    <dbReference type="NCBI Taxonomy" id="1974565"/>
    <lineage>
        <taxon>Bacteria</taxon>
        <taxon>Candidatus Falkowiibacteriota</taxon>
    </lineage>
</organism>
<gene>
    <name evidence="1" type="ORF">COT97_01695</name>
</gene>
<sequence length="77" mass="8704">MPSPIKILIRKDAIWFTAFLENQPKIQAKSSISADASVGRLIRENPAIFDTAIDFDRDHAQTQTHLKGPLTKNDPFR</sequence>
<dbReference type="Proteomes" id="UP000229901">
    <property type="component" value="Unassembled WGS sequence"/>
</dbReference>
<accession>A0A2H0V5Q9</accession>
<protein>
    <submittedName>
        <fullName evidence="1">Uncharacterized protein</fullName>
    </submittedName>
</protein>
<reference evidence="2" key="1">
    <citation type="submission" date="2017-09" db="EMBL/GenBank/DDBJ databases">
        <title>Depth-based differentiation of microbial function through sediment-hosted aquifers and enrichment of novel symbionts in the deep terrestrial subsurface.</title>
        <authorList>
            <person name="Probst A.J."/>
            <person name="Ladd B."/>
            <person name="Jarett J.K."/>
            <person name="Geller-Mcgrath D.E."/>
            <person name="Sieber C.M.K."/>
            <person name="Emerson J.B."/>
            <person name="Anantharaman K."/>
            <person name="Thomas B.C."/>
            <person name="Malmstrom R."/>
            <person name="Stieglmeier M."/>
            <person name="Klingl A."/>
            <person name="Woyke T."/>
            <person name="Ryan C.M."/>
            <person name="Banfield J.F."/>
        </authorList>
    </citation>
    <scope>NUCLEOTIDE SEQUENCE [LARGE SCALE GENOMIC DNA]</scope>
</reference>
<evidence type="ECO:0000313" key="1">
    <source>
        <dbReference type="EMBL" id="PIR94402.1"/>
    </source>
</evidence>
<dbReference type="EMBL" id="PFAP01000007">
    <property type="protein sequence ID" value="PIR94402.1"/>
    <property type="molecule type" value="Genomic_DNA"/>
</dbReference>
<dbReference type="AlphaFoldDB" id="A0A2H0V5Q9"/>
<evidence type="ECO:0000313" key="2">
    <source>
        <dbReference type="Proteomes" id="UP000229901"/>
    </source>
</evidence>
<comment type="caution">
    <text evidence="1">The sequence shown here is derived from an EMBL/GenBank/DDBJ whole genome shotgun (WGS) entry which is preliminary data.</text>
</comment>
<proteinExistence type="predicted"/>
<name>A0A2H0V5Q9_9BACT</name>